<dbReference type="GO" id="GO:0003712">
    <property type="term" value="F:transcription coregulator activity"/>
    <property type="evidence" value="ECO:0007669"/>
    <property type="project" value="InterPro"/>
</dbReference>
<dbReference type="Proteomes" id="UP000736335">
    <property type="component" value="Unassembled WGS sequence"/>
</dbReference>
<comment type="subcellular location">
    <subcellularLocation>
        <location evidence="1 4">Nucleus</location>
    </subcellularLocation>
</comment>
<keyword evidence="3 4" id="KW-0539">Nucleus</keyword>
<comment type="subunit">
    <text evidence="4">Component of the Mediator complex.</text>
</comment>
<evidence type="ECO:0000256" key="1">
    <source>
        <dbReference type="ARBA" id="ARBA00004123"/>
    </source>
</evidence>
<keyword evidence="4" id="KW-0010">Activator</keyword>
<reference evidence="5" key="1">
    <citation type="journal article" date="2020" name="Nat. Commun.">
        <title>Large-scale genome sequencing of mycorrhizal fungi provides insights into the early evolution of symbiotic traits.</title>
        <authorList>
            <person name="Miyauchi S."/>
            <person name="Kiss E."/>
            <person name="Kuo A."/>
            <person name="Drula E."/>
            <person name="Kohler A."/>
            <person name="Sanchez-Garcia M."/>
            <person name="Morin E."/>
            <person name="Andreopoulos B."/>
            <person name="Barry K.W."/>
            <person name="Bonito G."/>
            <person name="Buee M."/>
            <person name="Carver A."/>
            <person name="Chen C."/>
            <person name="Cichocki N."/>
            <person name="Clum A."/>
            <person name="Culley D."/>
            <person name="Crous P.W."/>
            <person name="Fauchery L."/>
            <person name="Girlanda M."/>
            <person name="Hayes R.D."/>
            <person name="Keri Z."/>
            <person name="LaButti K."/>
            <person name="Lipzen A."/>
            <person name="Lombard V."/>
            <person name="Magnuson J."/>
            <person name="Maillard F."/>
            <person name="Murat C."/>
            <person name="Nolan M."/>
            <person name="Ohm R.A."/>
            <person name="Pangilinan J."/>
            <person name="Pereira M.F."/>
            <person name="Perotto S."/>
            <person name="Peter M."/>
            <person name="Pfister S."/>
            <person name="Riley R."/>
            <person name="Sitrit Y."/>
            <person name="Stielow J.B."/>
            <person name="Szollosi G."/>
            <person name="Zifcakova L."/>
            <person name="Stursova M."/>
            <person name="Spatafora J.W."/>
            <person name="Tedersoo L."/>
            <person name="Vaario L.M."/>
            <person name="Yamada A."/>
            <person name="Yan M."/>
            <person name="Wang P."/>
            <person name="Xu J."/>
            <person name="Bruns T."/>
            <person name="Baldrian P."/>
            <person name="Vilgalys R."/>
            <person name="Dunand C."/>
            <person name="Henrissat B."/>
            <person name="Grigoriev I.V."/>
            <person name="Hibbett D."/>
            <person name="Nagy L.G."/>
            <person name="Martin F.M."/>
        </authorList>
    </citation>
    <scope>NUCLEOTIDE SEQUENCE</scope>
    <source>
        <strain evidence="5">UH-Tt-Lm1</strain>
    </source>
</reference>
<sequence length="276" mass="30476">MGFTGLARWIDAPTTGLNLISENIVRNYHGQYKGEWQVGIRSYRSTFNNEPSLNLPAERTMATFTMGENVFVLLDDPISPGRYDLQTLSLATKPTHLKSTYITLSPPGALEQLLSLLRARWGSVRGQTTGPQLTIKGSIFSIGTDWMVRVGNVITSTGAVKGILLEAEYLPLPTVTVLLGDNTSEMVTNLLTSVLPQIPGAKTLAVTVSDFEWAEVIFYENEEGENVEKKEDSEDDIWASGEDEETMFKPGDWVGVERDRRSAYLIIGALRSEGII</sequence>
<keyword evidence="6" id="KW-1185">Reference proteome</keyword>
<dbReference type="AlphaFoldDB" id="A0A9P6H8X2"/>
<proteinExistence type="inferred from homology"/>
<dbReference type="GO" id="GO:0006357">
    <property type="term" value="P:regulation of transcription by RNA polymerase II"/>
    <property type="evidence" value="ECO:0007669"/>
    <property type="project" value="InterPro"/>
</dbReference>
<reference evidence="5" key="2">
    <citation type="submission" date="2020-11" db="EMBL/GenBank/DDBJ databases">
        <authorList>
            <consortium name="DOE Joint Genome Institute"/>
            <person name="Kuo A."/>
            <person name="Miyauchi S."/>
            <person name="Kiss E."/>
            <person name="Drula E."/>
            <person name="Kohler A."/>
            <person name="Sanchez-Garcia M."/>
            <person name="Andreopoulos B."/>
            <person name="Barry K.W."/>
            <person name="Bonito G."/>
            <person name="Buee M."/>
            <person name="Carver A."/>
            <person name="Chen C."/>
            <person name="Cichocki N."/>
            <person name="Clum A."/>
            <person name="Culley D."/>
            <person name="Crous P.W."/>
            <person name="Fauchery L."/>
            <person name="Girlanda M."/>
            <person name="Hayes R."/>
            <person name="Keri Z."/>
            <person name="Labutti K."/>
            <person name="Lipzen A."/>
            <person name="Lombard V."/>
            <person name="Magnuson J."/>
            <person name="Maillard F."/>
            <person name="Morin E."/>
            <person name="Murat C."/>
            <person name="Nolan M."/>
            <person name="Ohm R."/>
            <person name="Pangilinan J."/>
            <person name="Pereira M."/>
            <person name="Perotto S."/>
            <person name="Peter M."/>
            <person name="Riley R."/>
            <person name="Sitrit Y."/>
            <person name="Stielow B."/>
            <person name="Szollosi G."/>
            <person name="Zifcakova L."/>
            <person name="Stursova M."/>
            <person name="Spatafora J.W."/>
            <person name="Tedersoo L."/>
            <person name="Vaario L.-M."/>
            <person name="Yamada A."/>
            <person name="Yan M."/>
            <person name="Wang P."/>
            <person name="Xu J."/>
            <person name="Bruns T."/>
            <person name="Baldrian P."/>
            <person name="Vilgalys R."/>
            <person name="Henrissat B."/>
            <person name="Grigoriev I.V."/>
            <person name="Hibbett D."/>
            <person name="Nagy L.G."/>
            <person name="Martin F.M."/>
        </authorList>
    </citation>
    <scope>NUCLEOTIDE SEQUENCE</scope>
    <source>
        <strain evidence="5">UH-Tt-Lm1</strain>
    </source>
</reference>
<evidence type="ECO:0000256" key="2">
    <source>
        <dbReference type="ARBA" id="ARBA00010743"/>
    </source>
</evidence>
<dbReference type="EMBL" id="WIUZ02000017">
    <property type="protein sequence ID" value="KAF9780158.1"/>
    <property type="molecule type" value="Genomic_DNA"/>
</dbReference>
<evidence type="ECO:0000313" key="5">
    <source>
        <dbReference type="EMBL" id="KAF9780158.1"/>
    </source>
</evidence>
<dbReference type="OrthoDB" id="2536675at2759"/>
<name>A0A9P6H8X2_9AGAM</name>
<dbReference type="GO" id="GO:0016592">
    <property type="term" value="C:mediator complex"/>
    <property type="evidence" value="ECO:0007669"/>
    <property type="project" value="InterPro"/>
</dbReference>
<keyword evidence="4" id="KW-0805">Transcription regulation</keyword>
<protein>
    <recommendedName>
        <fullName evidence="4">Mediator of RNA polymerase II transcription subunit 20</fullName>
    </recommendedName>
    <alternativeName>
        <fullName evidence="4">Mediator complex subunit 20</fullName>
    </alternativeName>
</protein>
<dbReference type="InterPro" id="IPR013921">
    <property type="entry name" value="Mediator_Med20"/>
</dbReference>
<accession>A0A9P6H8X2</accession>
<evidence type="ECO:0000256" key="4">
    <source>
        <dbReference type="RuleBase" id="RU364152"/>
    </source>
</evidence>
<gene>
    <name evidence="4" type="primary">MED20</name>
    <name evidence="5" type="ORF">BJ322DRAFT_1101519</name>
</gene>
<comment type="caution">
    <text evidence="5">The sequence shown here is derived from an EMBL/GenBank/DDBJ whole genome shotgun (WGS) entry which is preliminary data.</text>
</comment>
<evidence type="ECO:0000256" key="3">
    <source>
        <dbReference type="ARBA" id="ARBA00023242"/>
    </source>
</evidence>
<evidence type="ECO:0000313" key="6">
    <source>
        <dbReference type="Proteomes" id="UP000736335"/>
    </source>
</evidence>
<comment type="function">
    <text evidence="4">Component of the Mediator complex, a coactivator involved in the regulated transcription of nearly all RNA polymerase II-dependent genes. Mediator functions as a bridge to convey information from gene-specific regulatory proteins to the basal RNA polymerase II transcription machinery. Mediator is recruited to promoters by direct interactions with regulatory proteins and serves as a scaffold for the assembly of a functional preinitiation complex with RNA polymerase II and the general transcription factors.</text>
</comment>
<comment type="similarity">
    <text evidence="2 4">Belongs to the Mediator complex subunit 20 family.</text>
</comment>
<organism evidence="5 6">
    <name type="scientific">Thelephora terrestris</name>
    <dbReference type="NCBI Taxonomy" id="56493"/>
    <lineage>
        <taxon>Eukaryota</taxon>
        <taxon>Fungi</taxon>
        <taxon>Dikarya</taxon>
        <taxon>Basidiomycota</taxon>
        <taxon>Agaricomycotina</taxon>
        <taxon>Agaricomycetes</taxon>
        <taxon>Thelephorales</taxon>
        <taxon>Thelephoraceae</taxon>
        <taxon>Thelephora</taxon>
    </lineage>
</organism>
<keyword evidence="4" id="KW-0804">Transcription</keyword>
<dbReference type="Pfam" id="PF08612">
    <property type="entry name" value="Med20"/>
    <property type="match status" value="1"/>
</dbReference>